<protein>
    <submittedName>
        <fullName evidence="1">Uncharacterized protein</fullName>
    </submittedName>
</protein>
<sequence length="119" mass="13311">MPRKEKQKGIQTSYGGQVDLIINIQVLSDGDFQDIMTYYTTSVITSASSALCDRERERVSEKATNHLHVLLPGCAKQYCSVIKMALNLVIHSFIIAEDKIHHREAKALLNGIIQDKLAI</sequence>
<evidence type="ECO:0000313" key="2">
    <source>
        <dbReference type="Proteomes" id="UP000054653"/>
    </source>
</evidence>
<dbReference type="Proteomes" id="UP000054653">
    <property type="component" value="Unassembled WGS sequence"/>
</dbReference>
<comment type="caution">
    <text evidence="1">The sequence shown here is derived from an EMBL/GenBank/DDBJ whole genome shotgun (WGS) entry which is preliminary data.</text>
</comment>
<reference evidence="1 2" key="1">
    <citation type="submission" date="2015-01" db="EMBL/GenBank/DDBJ databases">
        <title>Evolution of Trichinella species and genotypes.</title>
        <authorList>
            <person name="Korhonen P.K."/>
            <person name="Edoardo P."/>
            <person name="Giuseppe L.R."/>
            <person name="Gasser R.B."/>
        </authorList>
    </citation>
    <scope>NUCLEOTIDE SEQUENCE [LARGE SCALE GENOMIC DNA]</scope>
    <source>
        <strain evidence="1">ISS120</strain>
    </source>
</reference>
<organism evidence="1 2">
    <name type="scientific">Trichinella britovi</name>
    <name type="common">Parasitic roundworm</name>
    <dbReference type="NCBI Taxonomy" id="45882"/>
    <lineage>
        <taxon>Eukaryota</taxon>
        <taxon>Metazoa</taxon>
        <taxon>Ecdysozoa</taxon>
        <taxon>Nematoda</taxon>
        <taxon>Enoplea</taxon>
        <taxon>Dorylaimia</taxon>
        <taxon>Trichinellida</taxon>
        <taxon>Trichinellidae</taxon>
        <taxon>Trichinella</taxon>
    </lineage>
</organism>
<proteinExistence type="predicted"/>
<gene>
    <name evidence="1" type="ORF">T03_6063</name>
</gene>
<dbReference type="AlphaFoldDB" id="A0A0V1CKC5"/>
<name>A0A0V1CKC5_TRIBR</name>
<evidence type="ECO:0000313" key="1">
    <source>
        <dbReference type="EMBL" id="KRY49739.1"/>
    </source>
</evidence>
<dbReference type="EMBL" id="JYDI01000167">
    <property type="protein sequence ID" value="KRY49739.1"/>
    <property type="molecule type" value="Genomic_DNA"/>
</dbReference>
<keyword evidence="2" id="KW-1185">Reference proteome</keyword>
<accession>A0A0V1CKC5</accession>